<comment type="caution">
    <text evidence="1">The sequence shown here is derived from an EMBL/GenBank/DDBJ whole genome shotgun (WGS) entry which is preliminary data.</text>
</comment>
<proteinExistence type="predicted"/>
<keyword evidence="2" id="KW-1185">Reference proteome</keyword>
<gene>
    <name evidence="1" type="ORF">XAT740_LOCUS57771</name>
</gene>
<sequence>MANSLRRLNSSLSDQNFKLSLDIVRSKLIPLDQSSIDAILTYDNSQQPTIVLPDGRTFFWYLAIG</sequence>
<reference evidence="1" key="1">
    <citation type="submission" date="2021-02" db="EMBL/GenBank/DDBJ databases">
        <authorList>
            <person name="Nowell W R."/>
        </authorList>
    </citation>
    <scope>NUCLEOTIDE SEQUENCE</scope>
</reference>
<accession>A0A816FUX4</accession>
<evidence type="ECO:0000313" key="2">
    <source>
        <dbReference type="Proteomes" id="UP000663828"/>
    </source>
</evidence>
<dbReference type="AlphaFoldDB" id="A0A816FUX4"/>
<dbReference type="Proteomes" id="UP000663828">
    <property type="component" value="Unassembled WGS sequence"/>
</dbReference>
<name>A0A816FUX4_ADIRI</name>
<feature type="non-terminal residue" evidence="1">
    <location>
        <position position="65"/>
    </location>
</feature>
<organism evidence="1 2">
    <name type="scientific">Adineta ricciae</name>
    <name type="common">Rotifer</name>
    <dbReference type="NCBI Taxonomy" id="249248"/>
    <lineage>
        <taxon>Eukaryota</taxon>
        <taxon>Metazoa</taxon>
        <taxon>Spiralia</taxon>
        <taxon>Gnathifera</taxon>
        <taxon>Rotifera</taxon>
        <taxon>Eurotatoria</taxon>
        <taxon>Bdelloidea</taxon>
        <taxon>Adinetida</taxon>
        <taxon>Adinetidae</taxon>
        <taxon>Adineta</taxon>
    </lineage>
</organism>
<protein>
    <submittedName>
        <fullName evidence="1">Uncharacterized protein</fullName>
    </submittedName>
</protein>
<dbReference type="EMBL" id="CAJNOR010012145">
    <property type="protein sequence ID" value="CAF1665953.1"/>
    <property type="molecule type" value="Genomic_DNA"/>
</dbReference>
<evidence type="ECO:0000313" key="1">
    <source>
        <dbReference type="EMBL" id="CAF1665953.1"/>
    </source>
</evidence>